<accession>A0ABV1NT39</accession>
<dbReference type="InterPro" id="IPR006439">
    <property type="entry name" value="HAD-SF_hydro_IA"/>
</dbReference>
<dbReference type="Gene3D" id="1.10.150.240">
    <property type="entry name" value="Putative phosphatase, domain 2"/>
    <property type="match status" value="1"/>
</dbReference>
<dbReference type="InterPro" id="IPR051540">
    <property type="entry name" value="S-2-haloacid_dehalogenase"/>
</dbReference>
<dbReference type="InterPro" id="IPR036412">
    <property type="entry name" value="HAD-like_sf"/>
</dbReference>
<keyword evidence="2" id="KW-0378">Hydrolase</keyword>
<dbReference type="NCBIfam" id="TIGR01428">
    <property type="entry name" value="HAD_type_II"/>
    <property type="match status" value="1"/>
</dbReference>
<dbReference type="InterPro" id="IPR023198">
    <property type="entry name" value="PGP-like_dom2"/>
</dbReference>
<keyword evidence="4" id="KW-1185">Reference proteome</keyword>
<gene>
    <name evidence="3" type="ORF">V6R90_00120</name>
</gene>
<protein>
    <submittedName>
        <fullName evidence="3">Haloacid dehalogenase type II</fullName>
    </submittedName>
</protein>
<reference evidence="3 4" key="1">
    <citation type="submission" date="2024-02" db="EMBL/GenBank/DDBJ databases">
        <title>Full genome sequence of Nocardioides kribbensis.</title>
        <authorList>
            <person name="Poletto B.L."/>
            <person name="Silva G."/>
            <person name="Galante D."/>
            <person name="Campos K.R."/>
            <person name="Santos M.B.N."/>
            <person name="Sacchi C.T."/>
        </authorList>
    </citation>
    <scope>NUCLEOTIDE SEQUENCE [LARGE SCALE GENOMIC DNA]</scope>
    <source>
        <strain evidence="3 4">O4R</strain>
    </source>
</reference>
<dbReference type="SFLD" id="SFLDG01129">
    <property type="entry name" value="C1.5:_HAD__Beta-PGM__Phosphata"/>
    <property type="match status" value="1"/>
</dbReference>
<dbReference type="SUPFAM" id="SSF56784">
    <property type="entry name" value="HAD-like"/>
    <property type="match status" value="1"/>
</dbReference>
<evidence type="ECO:0000313" key="3">
    <source>
        <dbReference type="EMBL" id="MEQ7845662.1"/>
    </source>
</evidence>
<dbReference type="Gene3D" id="3.40.50.1000">
    <property type="entry name" value="HAD superfamily/HAD-like"/>
    <property type="match status" value="1"/>
</dbReference>
<dbReference type="Proteomes" id="UP001482520">
    <property type="component" value="Unassembled WGS sequence"/>
</dbReference>
<dbReference type="PRINTS" id="PR00413">
    <property type="entry name" value="HADHALOGNASE"/>
</dbReference>
<dbReference type="SFLD" id="SFLDS00003">
    <property type="entry name" value="Haloacid_Dehalogenase"/>
    <property type="match status" value="1"/>
</dbReference>
<dbReference type="EMBL" id="JBEGDP010000001">
    <property type="protein sequence ID" value="MEQ7845662.1"/>
    <property type="molecule type" value="Genomic_DNA"/>
</dbReference>
<dbReference type="RefSeq" id="WP_193661170.1">
    <property type="nucleotide sequence ID" value="NZ_BAAAMM010000001.1"/>
</dbReference>
<evidence type="ECO:0000313" key="4">
    <source>
        <dbReference type="Proteomes" id="UP001482520"/>
    </source>
</evidence>
<dbReference type="Pfam" id="PF00702">
    <property type="entry name" value="Hydrolase"/>
    <property type="match status" value="1"/>
</dbReference>
<sequence length="226" mass="23622">MSLPPLPALVVLDVNETLSDLSPLGAAFAAAGLQEHEAEPWFAGLLRDAFALTAAGAHPSFGELARESLLVRAHGRVADPDATAEQVLEAVRGLPPHPDVADGIRALTALGTRVVTLSNGPAATAEALLGRAGVADLVERTLSVDDAPAWKPDRRSYLHALDACGVGDAGEALLAAVHPWDVDGARRAGLRTAWVDRRGSRYPAYAAPADLTVTSLVDLADRLRAR</sequence>
<dbReference type="InterPro" id="IPR006328">
    <property type="entry name" value="2-HAD"/>
</dbReference>
<dbReference type="InterPro" id="IPR023214">
    <property type="entry name" value="HAD_sf"/>
</dbReference>
<proteinExistence type="inferred from homology"/>
<organism evidence="3 4">
    <name type="scientific">Nocardioides kribbensis</name>
    <dbReference type="NCBI Taxonomy" id="305517"/>
    <lineage>
        <taxon>Bacteria</taxon>
        <taxon>Bacillati</taxon>
        <taxon>Actinomycetota</taxon>
        <taxon>Actinomycetes</taxon>
        <taxon>Propionibacteriales</taxon>
        <taxon>Nocardioidaceae</taxon>
        <taxon>Nocardioides</taxon>
    </lineage>
</organism>
<name>A0ABV1NT39_9ACTN</name>
<comment type="caution">
    <text evidence="3">The sequence shown here is derived from an EMBL/GenBank/DDBJ whole genome shotgun (WGS) entry which is preliminary data.</text>
</comment>
<evidence type="ECO:0000256" key="1">
    <source>
        <dbReference type="ARBA" id="ARBA00008106"/>
    </source>
</evidence>
<comment type="similarity">
    <text evidence="1">Belongs to the HAD-like hydrolase superfamily. S-2-haloalkanoic acid dehalogenase family.</text>
</comment>
<dbReference type="PANTHER" id="PTHR43316">
    <property type="entry name" value="HYDROLASE, HALOACID DELAHOGENASE-RELATED"/>
    <property type="match status" value="1"/>
</dbReference>
<dbReference type="PANTHER" id="PTHR43316:SF3">
    <property type="entry name" value="HALOACID DEHALOGENASE, TYPE II (AFU_ORTHOLOGUE AFUA_2G07750)-RELATED"/>
    <property type="match status" value="1"/>
</dbReference>
<evidence type="ECO:0000256" key="2">
    <source>
        <dbReference type="ARBA" id="ARBA00022801"/>
    </source>
</evidence>